<evidence type="ECO:0000259" key="11">
    <source>
        <dbReference type="PROSITE" id="PS51218"/>
    </source>
</evidence>
<organism evidence="12">
    <name type="scientific">Picornavirales sp</name>
    <dbReference type="NCBI Taxonomy" id="1955153"/>
    <lineage>
        <taxon>Viruses</taxon>
        <taxon>Riboviria</taxon>
        <taxon>Orthornavirae</taxon>
        <taxon>Pisuviricota</taxon>
        <taxon>Pisoniviricetes</taxon>
        <taxon>Picornavirales</taxon>
    </lineage>
</organism>
<evidence type="ECO:0000256" key="10">
    <source>
        <dbReference type="SAM" id="MobiDB-lite"/>
    </source>
</evidence>
<dbReference type="GO" id="GO:0003968">
    <property type="term" value="F:RNA-directed RNA polymerase activity"/>
    <property type="evidence" value="ECO:0007669"/>
    <property type="project" value="UniProtKB-KW"/>
</dbReference>
<dbReference type="PROSITE" id="PS51218">
    <property type="entry name" value="SF3_HELICASE_2"/>
    <property type="match status" value="1"/>
</dbReference>
<dbReference type="GO" id="GO:0005524">
    <property type="term" value="F:ATP binding"/>
    <property type="evidence" value="ECO:0007669"/>
    <property type="project" value="UniProtKB-KW"/>
</dbReference>
<dbReference type="GO" id="GO:0003723">
    <property type="term" value="F:RNA binding"/>
    <property type="evidence" value="ECO:0007669"/>
    <property type="project" value="InterPro"/>
</dbReference>
<evidence type="ECO:0000256" key="6">
    <source>
        <dbReference type="ARBA" id="ARBA00022801"/>
    </source>
</evidence>
<evidence type="ECO:0000313" key="12">
    <source>
        <dbReference type="EMBL" id="QDH90959.1"/>
    </source>
</evidence>
<keyword evidence="4" id="KW-0548">Nucleotidyltransferase</keyword>
<evidence type="ECO:0000256" key="7">
    <source>
        <dbReference type="ARBA" id="ARBA00022807"/>
    </source>
</evidence>
<feature type="compositionally biased region" description="Acidic residues" evidence="10">
    <location>
        <begin position="616"/>
        <end position="631"/>
    </location>
</feature>
<dbReference type="InterPro" id="IPR009003">
    <property type="entry name" value="Peptidase_S1_PA"/>
</dbReference>
<keyword evidence="1 12" id="KW-0696">RNA-directed RNA polymerase</keyword>
<evidence type="ECO:0000256" key="9">
    <source>
        <dbReference type="ARBA" id="ARBA00022953"/>
    </source>
</evidence>
<reference evidence="12" key="1">
    <citation type="submission" date="2019-05" db="EMBL/GenBank/DDBJ databases">
        <title>Metatranscriptomic reconstruction reveals RNA viruses with the potential to shape carbon cycling in soil.</title>
        <authorList>
            <person name="Starr E.P."/>
            <person name="Nuccio E."/>
            <person name="Pett-Ridge J."/>
            <person name="Banfield J.F."/>
            <person name="Firestone M.K."/>
        </authorList>
    </citation>
    <scope>NUCLEOTIDE SEQUENCE</scope>
    <source>
        <strain evidence="12">H4_Rhizo_Litter_21_scaffold_108</strain>
    </source>
</reference>
<dbReference type="CDD" id="cd23169">
    <property type="entry name" value="ps-ssRNAv-Picornavirales"/>
    <property type="match status" value="1"/>
</dbReference>
<accession>A0A514DBI0</accession>
<feature type="domain" description="SF3 helicase" evidence="11">
    <location>
        <begin position="315"/>
        <end position="475"/>
    </location>
</feature>
<feature type="compositionally biased region" description="Basic residues" evidence="10">
    <location>
        <begin position="1126"/>
        <end position="1137"/>
    </location>
</feature>
<dbReference type="InterPro" id="IPR001205">
    <property type="entry name" value="RNA-dir_pol_C"/>
</dbReference>
<evidence type="ECO:0000256" key="1">
    <source>
        <dbReference type="ARBA" id="ARBA00022484"/>
    </source>
</evidence>
<dbReference type="InterPro" id="IPR027417">
    <property type="entry name" value="P-loop_NTPase"/>
</dbReference>
<evidence type="ECO:0000256" key="3">
    <source>
        <dbReference type="ARBA" id="ARBA00022679"/>
    </source>
</evidence>
<dbReference type="EMBL" id="MN035909">
    <property type="protein sequence ID" value="QDH90959.1"/>
    <property type="molecule type" value="Genomic_RNA"/>
</dbReference>
<dbReference type="InterPro" id="IPR000605">
    <property type="entry name" value="Helicase_SF3_ssDNA/RNA_vir"/>
</dbReference>
<keyword evidence="7" id="KW-0788">Thiol protease</keyword>
<dbReference type="SUPFAM" id="SSF52540">
    <property type="entry name" value="P-loop containing nucleoside triphosphate hydrolases"/>
    <property type="match status" value="1"/>
</dbReference>
<proteinExistence type="predicted"/>
<evidence type="ECO:0000256" key="8">
    <source>
        <dbReference type="ARBA" id="ARBA00022840"/>
    </source>
</evidence>
<evidence type="ECO:0000256" key="5">
    <source>
        <dbReference type="ARBA" id="ARBA00022741"/>
    </source>
</evidence>
<keyword evidence="2" id="KW-0645">Protease</keyword>
<feature type="compositionally biased region" description="Basic and acidic residues" evidence="10">
    <location>
        <begin position="1116"/>
        <end position="1125"/>
    </location>
</feature>
<feature type="region of interest" description="Disordered" evidence="10">
    <location>
        <begin position="1105"/>
        <end position="1159"/>
    </location>
</feature>
<dbReference type="Pfam" id="PF00680">
    <property type="entry name" value="RdRP_1"/>
    <property type="match status" value="2"/>
</dbReference>
<keyword evidence="8" id="KW-0067">ATP-binding</keyword>
<dbReference type="GO" id="GO:0003724">
    <property type="term" value="F:RNA helicase activity"/>
    <property type="evidence" value="ECO:0007669"/>
    <property type="project" value="InterPro"/>
</dbReference>
<dbReference type="SUPFAM" id="SSF50494">
    <property type="entry name" value="Trypsin-like serine proteases"/>
    <property type="match status" value="1"/>
</dbReference>
<keyword evidence="3" id="KW-0808">Transferase</keyword>
<protein>
    <submittedName>
        <fullName evidence="12">RNA-dependent RNA polymerase</fullName>
    </submittedName>
</protein>
<keyword evidence="6" id="KW-0378">Hydrolase</keyword>
<feature type="region of interest" description="Disordered" evidence="10">
    <location>
        <begin position="1200"/>
        <end position="1221"/>
    </location>
</feature>
<sequence length="2138" mass="247777">MSNVTVAMEGETSSHSSDNNSNQVSLEKKGLKDLVLSLKTTESFIYRYRLITLFNLLVDLVRCREKWEIPGRLYSILCMYRPESAVETVERLRPYYEDIKFACITGYNYITGKESLSLTEALTQVDKIPDDLETVPHGAKEIFNEMKNKLKPDKPDELLEEHTPFLKFLFSVITIFGALFGVKAVFNFANLRDKTKDFVNSVNTLKAAKTLYQELDTFSDSLLSMVYDLMGKEYISPKLKHVKELSDKISALHEECNVYLRACKTDFFGLMRNFRGHIFLAKYNKCLAAMTKLTEQEKSNYNFTLRLSKIFEIIDEMQNRYMEMVASSCGKQNPTVLWISGLPGVGKTRLVNKLCAEMAKEYGMPYARTWSEEYWSNYQLQAICTMDDMLQHSEGKDLMEFHMYTSEDAKNIVGARLEEKGKPFVSRFMFVTSNYNWIAPPVKLTDLEALNRRRHFVIYMHNPAVAEYKAKNQGTDNTDLDWWKNHPPRYFLIDPIYGCTLKDLVAVRNLKFDPYAPWVIGEMTEAQILTAVKEREKYFAELYRQRLLHFVGTDHEFPIPQEPIEYDRTLFDVNAARASITDGSLVSRMITFHHHYDLKPGMLGPPPSPSSSEISTSDDEDEDSDEEKESIDSEFYEHCALQEGFNTWQEYEQHLIQTKEQAYEQSLQRYYGDWNVLDTVEHAFGIKKRTRRLKYGLLLKGDAGVGKTYLMNQHLSPEKCYFVKYQKDEKYPSDKVLVFDDFVHNVERKAQYICALIDFENNVIKNPCIFATCNTNVDNWKNMSSVEKDLIKRRNFVCGIKYKNTFKIACQMKGKKTYRVIRNMDQHERSKHLVTKMSIPKDTAFEQLSTLENTWDGVSNLISWYVNCMQDNEEAVEELEPLELPQPAWPDIIIRCDKGLSEFEPHIFLSMETFNLFHIQKLGSDKKYHKMSMTEAIKIAAPIFKAFGKTSRSIANDPKHYTVIFNAKKIKCPNFPHMYVHFNDCQFGFVQAPCDETVVAYYVTPGKYESDMRITKDAILVGNETYTFDTEQQKRFLSAIRNFAKGDLIKVVEKPDHEKIAYQEFLKSDMSELVQLGITLASLALAGGSVVSLLTPFWKSFGKKEKEEESEDEDTEEKHIVIVKHEGKRGKNKRKAAAKNPISDTGDSPGEQSHEPPARINLHSDMIDLYRKNYYEITAMSAEEHQDLLVHEKIKKKIKSKKGDPIRDGEDLSRGEANTEPPTRLVLRGNLKYNAADFRPNVSDDKDRFCLVYSNLYDAFGVKYQSKIYYLHPDVEGLYFGRTVVDNFIWSKVEHPSGKEIGRADHLAINSIVNQNVVIPKKSECNADSVWAFLMVYGEAYDYWNEKVDERFIEHIFNQDVLWPKHVAKPGVIPEGNRAQYHMAVDPTLFEFVGRIKPNMCEILHPKSEEVMLRGVMLKGKYGITNNHCPMPALLRMAYREDKLYKIDKILEDRMHDVCIFEVKDVSFPAVKDITNTIPTREELGNRISHDYGAQVRIYLMKYVYNEKFKARDFNHTMAPAEFNVRLEPKTQVKNTTGTVTFSYDLDSLGLSGCSTYGDCGSVVCYVDKTLQAKWCAILSAGSRDLTVARYFTRDYILDLFGRIHKSENKEDLDVKNHSAQDWDVPTYVPNSYLRFFEEARIDRELGLEWVGKSSLKVFHPTSTMLYKTGMFLESGFEPTVKSLWDPRNLERRSMFKEGLKRYTGALEVDPDSQKMFIEAAVEVGKELARLMKMQGLNNRVLTMTEAINRLHNWESPFSRAIDRSGSVGFPWVQLNSQRSRKQDYLEMRGENWYFKPREKDPVAHDIMNKTHQQFEDAYKNRLHLNVAIPYLKDETVPVMKIYNPEKMKTRIFYSLPMPFLINYRRLFASPMWRITETMAHHPIKVGINCTSHQWQQLYYSHTKVSTMGFASDMSNWDGTLPLELIKCVPIVWNTIFKITDPNWKPEDDIARINLHKSLEGAYIVAGDNIYRLNQALSVYGDDNFCTVHPDCQDWFHFNSFKEEAARFGIVVTSTSKDGKAMPNLQHIEELEFLKRRFRPDSGYIMAPLAKTSIIKSLAWVRDRGAYEPVKDPPHFLFARNTREIELNVLKACVEMSLHGEQEFEKFILELEEELIRIKLMVILPNWRDALAIVDFYV</sequence>
<dbReference type="SUPFAM" id="SSF56672">
    <property type="entry name" value="DNA/RNA polymerases"/>
    <property type="match status" value="1"/>
</dbReference>
<keyword evidence="5" id="KW-0547">Nucleotide-binding</keyword>
<dbReference type="GO" id="GO:0008234">
    <property type="term" value="F:cysteine-type peptidase activity"/>
    <property type="evidence" value="ECO:0007669"/>
    <property type="project" value="UniProtKB-KW"/>
</dbReference>
<dbReference type="GO" id="GO:0006508">
    <property type="term" value="P:proteolysis"/>
    <property type="evidence" value="ECO:0007669"/>
    <property type="project" value="UniProtKB-KW"/>
</dbReference>
<dbReference type="Gene3D" id="1.20.960.20">
    <property type="match status" value="1"/>
</dbReference>
<name>A0A514DBI0_9VIRU</name>
<feature type="region of interest" description="Disordered" evidence="10">
    <location>
        <begin position="601"/>
        <end position="631"/>
    </location>
</feature>
<feature type="compositionally biased region" description="Basic and acidic residues" evidence="10">
    <location>
        <begin position="1201"/>
        <end position="1214"/>
    </location>
</feature>
<dbReference type="InterPro" id="IPR043128">
    <property type="entry name" value="Rev_trsase/Diguanyl_cyclase"/>
</dbReference>
<dbReference type="Gene3D" id="3.30.70.270">
    <property type="match status" value="1"/>
</dbReference>
<keyword evidence="9" id="KW-0693">Viral RNA replication</keyword>
<dbReference type="GO" id="GO:0006351">
    <property type="term" value="P:DNA-templated transcription"/>
    <property type="evidence" value="ECO:0007669"/>
    <property type="project" value="InterPro"/>
</dbReference>
<dbReference type="InterPro" id="IPR043502">
    <property type="entry name" value="DNA/RNA_pol_sf"/>
</dbReference>
<evidence type="ECO:0000256" key="4">
    <source>
        <dbReference type="ARBA" id="ARBA00022695"/>
    </source>
</evidence>
<dbReference type="Pfam" id="PF00910">
    <property type="entry name" value="RNA_helicase"/>
    <property type="match status" value="1"/>
</dbReference>
<gene>
    <name evidence="12" type="ORF">H4RhizoLitter21108_000003</name>
</gene>
<feature type="region of interest" description="Disordered" evidence="10">
    <location>
        <begin position="1"/>
        <end position="24"/>
    </location>
</feature>
<dbReference type="InterPro" id="IPR014759">
    <property type="entry name" value="Helicase_SF3_ssRNA_vir"/>
</dbReference>
<evidence type="ECO:0000256" key="2">
    <source>
        <dbReference type="ARBA" id="ARBA00022670"/>
    </source>
</evidence>